<feature type="transmembrane region" description="Helical" evidence="8">
    <location>
        <begin position="41"/>
        <end position="59"/>
    </location>
</feature>
<keyword evidence="5 8" id="KW-0812">Transmembrane</keyword>
<comment type="function">
    <text evidence="1">Probably involved in transport through the plasma membrane.</text>
</comment>
<evidence type="ECO:0000256" key="6">
    <source>
        <dbReference type="ARBA" id="ARBA00022989"/>
    </source>
</evidence>
<feature type="transmembrane region" description="Helical" evidence="8">
    <location>
        <begin position="788"/>
        <end position="821"/>
    </location>
</feature>
<evidence type="ECO:0000256" key="5">
    <source>
        <dbReference type="ARBA" id="ARBA00022692"/>
    </source>
</evidence>
<evidence type="ECO:0000256" key="4">
    <source>
        <dbReference type="ARBA" id="ARBA00015388"/>
    </source>
</evidence>
<feature type="transmembrane region" description="Helical" evidence="8">
    <location>
        <begin position="584"/>
        <end position="601"/>
    </location>
</feature>
<dbReference type="OrthoDB" id="44736at2759"/>
<name>A0A507FFK5_9FUNG</name>
<proteinExistence type="inferred from homology"/>
<dbReference type="Pfam" id="PF04515">
    <property type="entry name" value="Choline_transpo"/>
    <property type="match status" value="1"/>
</dbReference>
<dbReference type="PANTHER" id="PTHR12385:SF4">
    <property type="entry name" value="PROTEIN PNS1"/>
    <property type="match status" value="1"/>
</dbReference>
<reference evidence="9 10" key="1">
    <citation type="journal article" date="2019" name="Sci. Rep.">
        <title>Comparative genomics of chytrid fungi reveal insights into the obligate biotrophic and pathogenic lifestyle of Synchytrium endobioticum.</title>
        <authorList>
            <person name="van de Vossenberg B.T.L.H."/>
            <person name="Warris S."/>
            <person name="Nguyen H.D.T."/>
            <person name="van Gent-Pelzer M.P.E."/>
            <person name="Joly D.L."/>
            <person name="van de Geest H.C."/>
            <person name="Bonants P.J.M."/>
            <person name="Smith D.S."/>
            <person name="Levesque C.A."/>
            <person name="van der Lee T.A.J."/>
        </authorList>
    </citation>
    <scope>NUCLEOTIDE SEQUENCE [LARGE SCALE GENOMIC DNA]</scope>
    <source>
        <strain evidence="9 10">CBS 675.73</strain>
    </source>
</reference>
<evidence type="ECO:0000256" key="2">
    <source>
        <dbReference type="ARBA" id="ARBA00004141"/>
    </source>
</evidence>
<feature type="transmembrane region" description="Helical" evidence="8">
    <location>
        <begin position="549"/>
        <end position="572"/>
    </location>
</feature>
<evidence type="ECO:0000313" key="9">
    <source>
        <dbReference type="EMBL" id="TPX74078.1"/>
    </source>
</evidence>
<evidence type="ECO:0000313" key="10">
    <source>
        <dbReference type="Proteomes" id="UP000320333"/>
    </source>
</evidence>
<keyword evidence="6 8" id="KW-1133">Transmembrane helix</keyword>
<gene>
    <name evidence="9" type="ORF">CcCBS67573_g04663</name>
</gene>
<comment type="similarity">
    <text evidence="3">Belongs to the CTL (choline transporter-like) family.</text>
</comment>
<accession>A0A507FFK5</accession>
<keyword evidence="10" id="KW-1185">Reference proteome</keyword>
<sequence length="944" mass="101463">MASSELELRPATSASHLLASPRRNEYPVLIHSPNRRKCRDVIWIVPFAAMLSFVLYFGLRGAKLVTSPRNYCNLVPSNALDGGLPSAPGSSGKDIYSNCIHFVVAGKLADARSQCLLFAINIIASPTNPSKRSVLSLSDNATQPSEHRISERGLPGITLPPQLQSAFTLCTLYMSMKLPNAPYQCVQYGLLNALDVAGAGNTTSFQAIMTACVEPIATGSSIKVNSCLDGVARALPGSAAAAIESGKVVSACVDAGISKVEQCVQDALLKANVTLPVAQSFVGKCVQPVIVNGGGLKAMDACVLFGVQTVFPAVPDVTGGYDTCVRPFVNGTVSVTDKDAAVAVAVRCLEAGVTRVLGGAAPVFQLIERAIAGVLGGGDLGAAFSSSCLAKTVGDLSAGSGFDIVKGCLFQGLATQFCADVERAVEGSIALGLNAYFTSFKDRVAQSAVRLALTLTGIIAAGVGMACVWMSVLILFGEGLIRFSIVGTILNLLILTIINFAILNIPVAVFLLVYLIIKIAWYIYIYKRIAFAAALLKVTVAHLRRRPGAFFLATFLFLWNAGWCFLFGCAYLEIYSPNVIPDPNLMTTCLVILVLGFFWSFEVWKGLLGVSVAGSLGTWYYFGHDDDDDKRGKSRDPSQRQQDLPFQLRQPILASFFQAITYSFGSICLSSLILAALKTGHYFYKRGKNTSSVWLKALIEFFFGWMEFILKVYNLYSLVRVGVEYEPYCEAASKTWGLIQDQGIDALVNDDSIENVTSSTSTLGSITLGTIAFILAKIMYRLDWDITLLCVIVSLLFGYAMLSIMGVTVEMGTVALFVVMAEDPEVLMRVGGSKGVFDVEGEDGCGIWTGVKGVSLFQQVVGPLQSQRAPTFDQPPQTTTKQILARISGGRNMFVGWIDKMAGSPIEKVSDPQAIVEKAAAVAEHSEEDYGDEIYDSMCEHSLF</sequence>
<dbReference type="PANTHER" id="PTHR12385">
    <property type="entry name" value="CHOLINE TRANSPORTER-LIKE (SLC FAMILY 44)"/>
    <property type="match status" value="1"/>
</dbReference>
<dbReference type="InterPro" id="IPR007603">
    <property type="entry name" value="Choline_transptr-like"/>
</dbReference>
<evidence type="ECO:0000256" key="3">
    <source>
        <dbReference type="ARBA" id="ARBA00007168"/>
    </source>
</evidence>
<evidence type="ECO:0000256" key="8">
    <source>
        <dbReference type="SAM" id="Phobius"/>
    </source>
</evidence>
<organism evidence="9 10">
    <name type="scientific">Chytriomyces confervae</name>
    <dbReference type="NCBI Taxonomy" id="246404"/>
    <lineage>
        <taxon>Eukaryota</taxon>
        <taxon>Fungi</taxon>
        <taxon>Fungi incertae sedis</taxon>
        <taxon>Chytridiomycota</taxon>
        <taxon>Chytridiomycota incertae sedis</taxon>
        <taxon>Chytridiomycetes</taxon>
        <taxon>Chytridiales</taxon>
        <taxon>Chytriomycetaceae</taxon>
        <taxon>Chytriomyces</taxon>
    </lineage>
</organism>
<feature type="transmembrane region" description="Helical" evidence="8">
    <location>
        <begin position="489"/>
        <end position="517"/>
    </location>
</feature>
<feature type="transmembrane region" description="Helical" evidence="8">
    <location>
        <begin position="756"/>
        <end position="776"/>
    </location>
</feature>
<evidence type="ECO:0000256" key="1">
    <source>
        <dbReference type="ARBA" id="ARBA00002957"/>
    </source>
</evidence>
<dbReference type="GO" id="GO:0005886">
    <property type="term" value="C:plasma membrane"/>
    <property type="evidence" value="ECO:0007669"/>
    <property type="project" value="TreeGrafter"/>
</dbReference>
<feature type="transmembrane region" description="Helical" evidence="8">
    <location>
        <begin position="451"/>
        <end position="477"/>
    </location>
</feature>
<dbReference type="AlphaFoldDB" id="A0A507FFK5"/>
<evidence type="ECO:0000256" key="7">
    <source>
        <dbReference type="ARBA" id="ARBA00023136"/>
    </source>
</evidence>
<feature type="transmembrane region" description="Helical" evidence="8">
    <location>
        <begin position="652"/>
        <end position="677"/>
    </location>
</feature>
<dbReference type="Proteomes" id="UP000320333">
    <property type="component" value="Unassembled WGS sequence"/>
</dbReference>
<dbReference type="EMBL" id="QEAP01000146">
    <property type="protein sequence ID" value="TPX74078.1"/>
    <property type="molecule type" value="Genomic_DNA"/>
</dbReference>
<keyword evidence="7 8" id="KW-0472">Membrane</keyword>
<comment type="caution">
    <text evidence="9">The sequence shown here is derived from an EMBL/GenBank/DDBJ whole genome shotgun (WGS) entry which is preliminary data.</text>
</comment>
<comment type="subcellular location">
    <subcellularLocation>
        <location evidence="2">Membrane</location>
        <topology evidence="2">Multi-pass membrane protein</topology>
    </subcellularLocation>
</comment>
<dbReference type="GO" id="GO:0022857">
    <property type="term" value="F:transmembrane transporter activity"/>
    <property type="evidence" value="ECO:0007669"/>
    <property type="project" value="InterPro"/>
</dbReference>
<protein>
    <recommendedName>
        <fullName evidence="4">Protein PNS1</fullName>
    </recommendedName>
</protein>
<feature type="transmembrane region" description="Helical" evidence="8">
    <location>
        <begin position="697"/>
        <end position="716"/>
    </location>
</feature>